<name>A0AAQ4FCE9_AMBAM</name>
<evidence type="ECO:0000313" key="2">
    <source>
        <dbReference type="EMBL" id="KAK8784442.1"/>
    </source>
</evidence>
<feature type="signal peptide" evidence="1">
    <location>
        <begin position="1"/>
        <end position="21"/>
    </location>
</feature>
<evidence type="ECO:0000313" key="3">
    <source>
        <dbReference type="Proteomes" id="UP001321473"/>
    </source>
</evidence>
<reference evidence="2 3" key="1">
    <citation type="journal article" date="2023" name="Arcadia Sci">
        <title>De novo assembly of a long-read Amblyomma americanum tick genome.</title>
        <authorList>
            <person name="Chou S."/>
            <person name="Poskanzer K.E."/>
            <person name="Rollins M."/>
            <person name="Thuy-Boun P.S."/>
        </authorList>
    </citation>
    <scope>NUCLEOTIDE SEQUENCE [LARGE SCALE GENOMIC DNA]</scope>
    <source>
        <strain evidence="2">F_SG_1</strain>
        <tissue evidence="2">Salivary glands</tissue>
    </source>
</reference>
<protein>
    <recommendedName>
        <fullName evidence="4">Lipocalin</fullName>
    </recommendedName>
</protein>
<gene>
    <name evidence="2" type="ORF">V5799_009193</name>
</gene>
<accession>A0AAQ4FCE9</accession>
<dbReference type="AlphaFoldDB" id="A0AAQ4FCE9"/>
<comment type="caution">
    <text evidence="2">The sequence shown here is derived from an EMBL/GenBank/DDBJ whole genome shotgun (WGS) entry which is preliminary data.</text>
</comment>
<keyword evidence="3" id="KW-1185">Reference proteome</keyword>
<organism evidence="2 3">
    <name type="scientific">Amblyomma americanum</name>
    <name type="common">Lone star tick</name>
    <dbReference type="NCBI Taxonomy" id="6943"/>
    <lineage>
        <taxon>Eukaryota</taxon>
        <taxon>Metazoa</taxon>
        <taxon>Ecdysozoa</taxon>
        <taxon>Arthropoda</taxon>
        <taxon>Chelicerata</taxon>
        <taxon>Arachnida</taxon>
        <taxon>Acari</taxon>
        <taxon>Parasitiformes</taxon>
        <taxon>Ixodida</taxon>
        <taxon>Ixodoidea</taxon>
        <taxon>Ixodidae</taxon>
        <taxon>Amblyomminae</taxon>
        <taxon>Amblyomma</taxon>
    </lineage>
</organism>
<dbReference type="Gene3D" id="2.40.128.20">
    <property type="match status" value="1"/>
</dbReference>
<dbReference type="InterPro" id="IPR012674">
    <property type="entry name" value="Calycin"/>
</dbReference>
<dbReference type="EMBL" id="JARKHS020004562">
    <property type="protein sequence ID" value="KAK8784442.1"/>
    <property type="molecule type" value="Genomic_DNA"/>
</dbReference>
<dbReference type="Proteomes" id="UP001321473">
    <property type="component" value="Unassembled WGS sequence"/>
</dbReference>
<evidence type="ECO:0008006" key="4">
    <source>
        <dbReference type="Google" id="ProtNLM"/>
    </source>
</evidence>
<feature type="chain" id="PRO_5043047326" description="Lipocalin" evidence="1">
    <location>
        <begin position="22"/>
        <end position="171"/>
    </location>
</feature>
<keyword evidence="1" id="KW-0732">Signal</keyword>
<proteinExistence type="predicted"/>
<evidence type="ECO:0000256" key="1">
    <source>
        <dbReference type="SAM" id="SignalP"/>
    </source>
</evidence>
<sequence length="171" mass="19457">MAERQVALVFISTLLFAAAQAESGQIQGGQDVDIEKFVQEPKISVYEATEERKHDIFHERHQTSHFQLRGVFGPAHEGEPRLNKMSVYMVENGGKKLSDETMLYSSPDGICGVFKVEENAGESWYDVRVKDDTVKHNHTSCLEFYNNLRRDTNSRSVYQNTCPPVDSNIKE</sequence>